<keyword evidence="4" id="KW-0597">Phosphoprotein</keyword>
<feature type="coiled-coil region" evidence="19">
    <location>
        <begin position="24"/>
        <end position="66"/>
    </location>
</feature>
<evidence type="ECO:0000256" key="9">
    <source>
        <dbReference type="ARBA" id="ARBA00048052"/>
    </source>
</evidence>
<dbReference type="GO" id="GO:0004040">
    <property type="term" value="F:amidase activity"/>
    <property type="evidence" value="ECO:0007669"/>
    <property type="project" value="TreeGrafter"/>
</dbReference>
<evidence type="ECO:0000256" key="13">
    <source>
        <dbReference type="ARBA" id="ARBA00051346"/>
    </source>
</evidence>
<name>A0A2A2LIV6_9BILA</name>
<evidence type="ECO:0000313" key="22">
    <source>
        <dbReference type="Proteomes" id="UP000218231"/>
    </source>
</evidence>
<dbReference type="Gene3D" id="3.90.1300.10">
    <property type="entry name" value="Amidase signature (AS) domain"/>
    <property type="match status" value="1"/>
</dbReference>
<comment type="catalytic activity">
    <reaction evidence="12">
        <text>N-(15Z-tetracosenoyl)-ethanolamine + H2O = (15Z)-tetracosenoate + ethanolamine</text>
        <dbReference type="Rhea" id="RHEA:63144"/>
        <dbReference type="ChEBI" id="CHEBI:15377"/>
        <dbReference type="ChEBI" id="CHEBI:32392"/>
        <dbReference type="ChEBI" id="CHEBI:57603"/>
        <dbReference type="ChEBI" id="CHEBI:146187"/>
    </reaction>
    <physiologicalReaction direction="left-to-right" evidence="12">
        <dbReference type="Rhea" id="RHEA:63145"/>
    </physiologicalReaction>
</comment>
<comment type="catalytic activity">
    <reaction evidence="9">
        <text>N-(9Z-octadecenoyl) ethanolamine + H2O = ethanolamine + (9Z)-octadecenoate</text>
        <dbReference type="Rhea" id="RHEA:45060"/>
        <dbReference type="ChEBI" id="CHEBI:15377"/>
        <dbReference type="ChEBI" id="CHEBI:30823"/>
        <dbReference type="ChEBI" id="CHEBI:57603"/>
        <dbReference type="ChEBI" id="CHEBI:71466"/>
    </reaction>
    <physiologicalReaction direction="left-to-right" evidence="9">
        <dbReference type="Rhea" id="RHEA:45061"/>
    </physiologicalReaction>
</comment>
<evidence type="ECO:0000256" key="10">
    <source>
        <dbReference type="ARBA" id="ARBA00048606"/>
    </source>
</evidence>
<evidence type="ECO:0000256" key="12">
    <source>
        <dbReference type="ARBA" id="ARBA00050992"/>
    </source>
</evidence>
<evidence type="ECO:0000256" key="3">
    <source>
        <dbReference type="ARBA" id="ARBA00012112"/>
    </source>
</evidence>
<evidence type="ECO:0000256" key="18">
    <source>
        <dbReference type="PIRSR" id="PIRSR001221-1"/>
    </source>
</evidence>
<dbReference type="GO" id="GO:0009062">
    <property type="term" value="P:fatty acid catabolic process"/>
    <property type="evidence" value="ECO:0007669"/>
    <property type="project" value="TreeGrafter"/>
</dbReference>
<dbReference type="AlphaFoldDB" id="A0A2A2LIV6"/>
<feature type="active site" description="Charge relay system" evidence="18">
    <location>
        <position position="140"/>
    </location>
</feature>
<evidence type="ECO:0000259" key="20">
    <source>
        <dbReference type="Pfam" id="PF01425"/>
    </source>
</evidence>
<feature type="domain" description="Amidase" evidence="20">
    <location>
        <begin position="85"/>
        <end position="544"/>
    </location>
</feature>
<dbReference type="EMBL" id="LIAE01006711">
    <property type="protein sequence ID" value="PAV85967.1"/>
    <property type="molecule type" value="Genomic_DNA"/>
</dbReference>
<evidence type="ECO:0000256" key="8">
    <source>
        <dbReference type="ARBA" id="ARBA00047450"/>
    </source>
</evidence>
<dbReference type="Proteomes" id="UP000218231">
    <property type="component" value="Unassembled WGS sequence"/>
</dbReference>
<evidence type="ECO:0000256" key="7">
    <source>
        <dbReference type="ARBA" id="ARBA00023098"/>
    </source>
</evidence>
<evidence type="ECO:0000256" key="16">
    <source>
        <dbReference type="ARBA" id="ARBA00052709"/>
    </source>
</evidence>
<comment type="catalytic activity">
    <reaction evidence="8">
        <text>(9Z)-octadecenoate + glycine = N-(9Z-octadecenoyl)glycine + H2O</text>
        <dbReference type="Rhea" id="RHEA:51316"/>
        <dbReference type="ChEBI" id="CHEBI:15377"/>
        <dbReference type="ChEBI" id="CHEBI:30823"/>
        <dbReference type="ChEBI" id="CHEBI:57305"/>
        <dbReference type="ChEBI" id="CHEBI:133992"/>
    </reaction>
    <physiologicalReaction direction="right-to-left" evidence="8">
        <dbReference type="Rhea" id="RHEA:51318"/>
    </physiologicalReaction>
</comment>
<evidence type="ECO:0000256" key="11">
    <source>
        <dbReference type="ARBA" id="ARBA00050294"/>
    </source>
</evidence>
<dbReference type="PROSITE" id="PS00571">
    <property type="entry name" value="AMIDASES"/>
    <property type="match status" value="1"/>
</dbReference>
<keyword evidence="6" id="KW-0442">Lipid degradation</keyword>
<accession>A0A2A2LIV6</accession>
<protein>
    <recommendedName>
        <fullName evidence="3">fatty acid amide hydrolase</fullName>
        <ecNumber evidence="3">3.5.1.99</ecNumber>
    </recommendedName>
    <alternativeName>
        <fullName evidence="17">Anandamide amidohydrolase 1</fullName>
    </alternativeName>
</protein>
<keyword evidence="5" id="KW-0378">Hydrolase</keyword>
<comment type="similarity">
    <text evidence="2">Belongs to the amidase family.</text>
</comment>
<comment type="caution">
    <text evidence="21">The sequence shown here is derived from an EMBL/GenBank/DDBJ whole genome shotgun (WGS) entry which is preliminary data.</text>
</comment>
<evidence type="ECO:0000256" key="5">
    <source>
        <dbReference type="ARBA" id="ARBA00022801"/>
    </source>
</evidence>
<keyword evidence="22" id="KW-1185">Reference proteome</keyword>
<evidence type="ECO:0000256" key="19">
    <source>
        <dbReference type="SAM" id="Coils"/>
    </source>
</evidence>
<dbReference type="FunFam" id="3.90.1300.10:FF:000001">
    <property type="entry name" value="Fatty-acid amide hydrolase 1"/>
    <property type="match status" value="1"/>
</dbReference>
<evidence type="ECO:0000313" key="21">
    <source>
        <dbReference type="EMBL" id="PAV85967.1"/>
    </source>
</evidence>
<dbReference type="InterPro" id="IPR052096">
    <property type="entry name" value="Endocannabinoid_amidase"/>
</dbReference>
<dbReference type="EC" id="3.5.1.99" evidence="3"/>
<proteinExistence type="inferred from homology"/>
<evidence type="ECO:0000256" key="2">
    <source>
        <dbReference type="ARBA" id="ARBA00009199"/>
    </source>
</evidence>
<comment type="catalytic activity">
    <reaction evidence="1">
        <text>(9Z)-octadecenamide + H2O = (9Z)-octadecenoate + NH4(+)</text>
        <dbReference type="Rhea" id="RHEA:26506"/>
        <dbReference type="ChEBI" id="CHEBI:15377"/>
        <dbReference type="ChEBI" id="CHEBI:28938"/>
        <dbReference type="ChEBI" id="CHEBI:30823"/>
        <dbReference type="ChEBI" id="CHEBI:116314"/>
        <dbReference type="EC" id="3.5.1.99"/>
    </reaction>
    <physiologicalReaction direction="left-to-right" evidence="1">
        <dbReference type="Rhea" id="RHEA:26507"/>
    </physiologicalReaction>
</comment>
<keyword evidence="7" id="KW-0443">Lipid metabolism</keyword>
<dbReference type="InterPro" id="IPR020556">
    <property type="entry name" value="Amidase_CS"/>
</dbReference>
<comment type="catalytic activity">
    <reaction evidence="13">
        <text>N-(9Z-hexadecenoyl) ethanolamine + H2O = (9Z)-hexadecenoate + ethanolamine</text>
        <dbReference type="Rhea" id="RHEA:35563"/>
        <dbReference type="ChEBI" id="CHEBI:15377"/>
        <dbReference type="ChEBI" id="CHEBI:32372"/>
        <dbReference type="ChEBI" id="CHEBI:57603"/>
        <dbReference type="ChEBI" id="CHEBI:71465"/>
    </reaction>
    <physiologicalReaction direction="left-to-right" evidence="13">
        <dbReference type="Rhea" id="RHEA:35564"/>
    </physiologicalReaction>
</comment>
<comment type="catalytic activity">
    <reaction evidence="14">
        <text>N-octadecanoyl ethanolamine + H2O = octadecanoate + ethanolamine</text>
        <dbReference type="Rhea" id="RHEA:63124"/>
        <dbReference type="ChEBI" id="CHEBI:15377"/>
        <dbReference type="ChEBI" id="CHEBI:25629"/>
        <dbReference type="ChEBI" id="CHEBI:57603"/>
        <dbReference type="ChEBI" id="CHEBI:85299"/>
    </reaction>
    <physiologicalReaction direction="left-to-right" evidence="14">
        <dbReference type="Rhea" id="RHEA:63125"/>
    </physiologicalReaction>
</comment>
<comment type="catalytic activity">
    <reaction evidence="11">
        <text>N-(5Z,8Z,11Z,14Z-eicosatetraenoyl)-L-serine + H2O = (5Z,8Z,11Z,14Z)-eicosatetraenoate + L-serine</text>
        <dbReference type="Rhea" id="RHEA:64116"/>
        <dbReference type="ChEBI" id="CHEBI:15377"/>
        <dbReference type="ChEBI" id="CHEBI:32395"/>
        <dbReference type="ChEBI" id="CHEBI:33384"/>
        <dbReference type="ChEBI" id="CHEBI:149697"/>
    </reaction>
    <physiologicalReaction direction="left-to-right" evidence="11">
        <dbReference type="Rhea" id="RHEA:64117"/>
    </physiologicalReaction>
</comment>
<dbReference type="InterPro" id="IPR023631">
    <property type="entry name" value="Amidase_dom"/>
</dbReference>
<keyword evidence="19" id="KW-0175">Coiled coil</keyword>
<evidence type="ECO:0000256" key="4">
    <source>
        <dbReference type="ARBA" id="ARBA00022553"/>
    </source>
</evidence>
<evidence type="ECO:0000256" key="1">
    <source>
        <dbReference type="ARBA" id="ARBA00000208"/>
    </source>
</evidence>
<dbReference type="InterPro" id="IPR036928">
    <property type="entry name" value="AS_sf"/>
</dbReference>
<comment type="catalytic activity">
    <reaction evidence="16">
        <text>N-(5Z,8Z,11Z,14Z)-eicosatetraenoyl-glycine + H2O = (5Z,8Z,11Z,14Z)-eicosatetraenoate + glycine</text>
        <dbReference type="Rhea" id="RHEA:64108"/>
        <dbReference type="ChEBI" id="CHEBI:15377"/>
        <dbReference type="ChEBI" id="CHEBI:32395"/>
        <dbReference type="ChEBI" id="CHEBI:57305"/>
        <dbReference type="ChEBI" id="CHEBI:59002"/>
    </reaction>
    <physiologicalReaction direction="left-to-right" evidence="16">
        <dbReference type="Rhea" id="RHEA:64109"/>
    </physiologicalReaction>
</comment>
<dbReference type="STRING" id="2018661.A0A2A2LIV6"/>
<sequence length="609" mass="69938">MFLSIFVVAILGVIGYACHWWQKRQQRQEELRKIIEKRKAEREQSIEFAKSQAAKVEKSLREKIERWDLDTLRDNLQKGTVSCLDVVRTFYGKAVKAHERTNCVTLFVREAEQWASEWDEKAKDPNFKKPSFFGFPISLKECVPLGGYDQTRGYVQDAYKPTKEDCVLVEKIKDLGRSLNFKVMIFDFQASFHTSKQTFHNLFLHATVVIHFMVWKVSSESNDPKILGKTNHPFDKERTAGGSSGGESAILAAGGSLLGIGGDVGGSIRIPCHFTGMAGIKPSHLRFSHRGICGSIPGRPLINSNDGPMATTIKDNVTFLRAVWDDMYTHERDPYVPPVLWNEDLYKEGKKYRIGYYVDDGWFTPIPAIQRAVLEAKEHLERAGHTLVPFKPQNIPFMIRCFVRACCVDGGTFLRNKLMNDIMDPTIRNMVVSYMIPVWIQRLLAMILQNIYPRIANISRAMTYSTVELRETYADIESFRSKFTVQMLDDKIDALLCPPMVMAAPQHEYPTKIVGGFSYTGIFNLLDYGAGVVNVTKVTEEDERKMVDYPESDPWYKMVKETTKVGLIEIKFFPATTLWRYERHVFSKIRRHDFYKCFLQKHHVVLLKS</sequence>
<dbReference type="PANTHER" id="PTHR45847:SF11">
    <property type="entry name" value="AMIDASE DOMAIN-CONTAINING PROTEIN"/>
    <property type="match status" value="1"/>
</dbReference>
<dbReference type="SUPFAM" id="SSF75304">
    <property type="entry name" value="Amidase signature (AS) enzymes"/>
    <property type="match status" value="1"/>
</dbReference>
<evidence type="ECO:0000256" key="6">
    <source>
        <dbReference type="ARBA" id="ARBA00022963"/>
    </source>
</evidence>
<dbReference type="Pfam" id="PF01425">
    <property type="entry name" value="Amidase"/>
    <property type="match status" value="1"/>
</dbReference>
<dbReference type="GO" id="GO:0017064">
    <property type="term" value="F:fatty acid amide hydrolase activity"/>
    <property type="evidence" value="ECO:0007669"/>
    <property type="project" value="UniProtKB-EC"/>
</dbReference>
<comment type="catalytic activity">
    <reaction evidence="10">
        <text>N-(5Z,8Z,11Z,14Z-eicosatetraenoyl)-ethanolamine + H2O = ethanolamine + (5Z,8Z,11Z,14Z)-eicosatetraenoate</text>
        <dbReference type="Rhea" id="RHEA:26136"/>
        <dbReference type="ChEBI" id="CHEBI:2700"/>
        <dbReference type="ChEBI" id="CHEBI:15377"/>
        <dbReference type="ChEBI" id="CHEBI:32395"/>
        <dbReference type="ChEBI" id="CHEBI:57603"/>
        <dbReference type="EC" id="3.5.1.99"/>
    </reaction>
    <physiologicalReaction direction="left-to-right" evidence="10">
        <dbReference type="Rhea" id="RHEA:26137"/>
    </physiologicalReaction>
</comment>
<dbReference type="PANTHER" id="PTHR45847">
    <property type="entry name" value="FATTY ACID AMIDE HYDROLASE"/>
    <property type="match status" value="1"/>
</dbReference>
<dbReference type="PIRSF" id="PIRSF001221">
    <property type="entry name" value="Amidase_fungi"/>
    <property type="match status" value="1"/>
</dbReference>
<evidence type="ECO:0000256" key="15">
    <source>
        <dbReference type="ARBA" id="ARBA00052458"/>
    </source>
</evidence>
<comment type="catalytic activity">
    <reaction evidence="15">
        <text>N-docosanoyl-ethanolamine + H2O = docosanoate + ethanolamine</text>
        <dbReference type="Rhea" id="RHEA:63128"/>
        <dbReference type="ChEBI" id="CHEBI:15377"/>
        <dbReference type="ChEBI" id="CHEBI:23858"/>
        <dbReference type="ChEBI" id="CHEBI:57603"/>
        <dbReference type="ChEBI" id="CHEBI:146186"/>
    </reaction>
    <physiologicalReaction direction="left-to-right" evidence="15">
        <dbReference type="Rhea" id="RHEA:63129"/>
    </physiologicalReaction>
</comment>
<feature type="active site" description="Charge relay system" evidence="18">
    <location>
        <position position="243"/>
    </location>
</feature>
<feature type="active site" description="Acyl-ester intermediate" evidence="18">
    <location>
        <position position="267"/>
    </location>
</feature>
<organism evidence="21 22">
    <name type="scientific">Diploscapter pachys</name>
    <dbReference type="NCBI Taxonomy" id="2018661"/>
    <lineage>
        <taxon>Eukaryota</taxon>
        <taxon>Metazoa</taxon>
        <taxon>Ecdysozoa</taxon>
        <taxon>Nematoda</taxon>
        <taxon>Chromadorea</taxon>
        <taxon>Rhabditida</taxon>
        <taxon>Rhabditina</taxon>
        <taxon>Rhabditomorpha</taxon>
        <taxon>Rhabditoidea</taxon>
        <taxon>Rhabditidae</taxon>
        <taxon>Diploscapter</taxon>
    </lineage>
</organism>
<reference evidence="21 22" key="1">
    <citation type="journal article" date="2017" name="Curr. Biol.">
        <title>Genome architecture and evolution of a unichromosomal asexual nematode.</title>
        <authorList>
            <person name="Fradin H."/>
            <person name="Zegar C."/>
            <person name="Gutwein M."/>
            <person name="Lucas J."/>
            <person name="Kovtun M."/>
            <person name="Corcoran D."/>
            <person name="Baugh L.R."/>
            <person name="Kiontke K."/>
            <person name="Gunsalus K."/>
            <person name="Fitch D.H."/>
            <person name="Piano F."/>
        </authorList>
    </citation>
    <scope>NUCLEOTIDE SEQUENCE [LARGE SCALE GENOMIC DNA]</scope>
    <source>
        <strain evidence="21">PF1309</strain>
    </source>
</reference>
<evidence type="ECO:0000256" key="17">
    <source>
        <dbReference type="ARBA" id="ARBA00077216"/>
    </source>
</evidence>
<gene>
    <name evidence="21" type="ORF">WR25_26541</name>
</gene>
<dbReference type="OrthoDB" id="6428749at2759"/>
<evidence type="ECO:0000256" key="14">
    <source>
        <dbReference type="ARBA" id="ARBA00051454"/>
    </source>
</evidence>